<sequence length="326" mass="37646">MASIFPWQNLAYKQLQQSYEQQRLPHGVLLTAQSGSGVELFARNWGQFLLCQNQTSSEHCGRCKSCLLFEAGTHPDFHWIERHEDKKQISIDQIRALTSQLHETSSLSGWRIAVIYQTEKLNANGYNALLKTLEEPGSNTQLLLLAEQRSAIPATIISRCQQYNLQATDNQQVLNWLKQQSTDHNDESISFALQVSHGAPLDALQWLQNNEQDSFSQFLELLSDVYYGRQTLLSLSDCKLVEPYQLLKWWEFTVSMMIKSRHIRFTSENKSLQRAAELAENADERLLFRLRDNILFQLKELREGIALNMPMQLDDLATQWSKIRQA</sequence>
<keyword evidence="2" id="KW-0808">Transferase</keyword>
<evidence type="ECO:0000256" key="3">
    <source>
        <dbReference type="ARBA" id="ARBA00049244"/>
    </source>
</evidence>
<keyword evidence="2" id="KW-0548">Nucleotidyltransferase</keyword>
<dbReference type="EMBL" id="QGGU01000008">
    <property type="protein sequence ID" value="PWK49271.1"/>
    <property type="molecule type" value="Genomic_DNA"/>
</dbReference>
<dbReference type="SUPFAM" id="SSF52540">
    <property type="entry name" value="P-loop containing nucleoside triphosphate hydrolases"/>
    <property type="match status" value="1"/>
</dbReference>
<keyword evidence="5" id="KW-1185">Reference proteome</keyword>
<dbReference type="RefSeq" id="WP_109764063.1">
    <property type="nucleotide sequence ID" value="NZ_QGGU01000008.1"/>
</dbReference>
<dbReference type="NCBIfam" id="TIGR00678">
    <property type="entry name" value="holB"/>
    <property type="match status" value="1"/>
</dbReference>
<dbReference type="OrthoDB" id="9811073at2"/>
<reference evidence="4 5" key="1">
    <citation type="submission" date="2018-05" db="EMBL/GenBank/DDBJ databases">
        <title>Genomic Encyclopedia of Type Strains, Phase IV (KMG-IV): sequencing the most valuable type-strain genomes for metagenomic binning, comparative biology and taxonomic classification.</title>
        <authorList>
            <person name="Goeker M."/>
        </authorList>
    </citation>
    <scope>NUCLEOTIDE SEQUENCE [LARGE SCALE GENOMIC DNA]</scope>
    <source>
        <strain evidence="4 5">DSM 25350</strain>
    </source>
</reference>
<dbReference type="Pfam" id="PF13177">
    <property type="entry name" value="DNA_pol3_delta2"/>
    <property type="match status" value="1"/>
</dbReference>
<protein>
    <recommendedName>
        <fullName evidence="1">DNA-directed DNA polymerase</fullName>
        <ecNumber evidence="1">2.7.7.7</ecNumber>
    </recommendedName>
</protein>
<dbReference type="InterPro" id="IPR004622">
    <property type="entry name" value="DNA_pol_HolB"/>
</dbReference>
<proteinExistence type="predicted"/>
<dbReference type="AlphaFoldDB" id="A0A316FK07"/>
<accession>A0A316FK07</accession>
<dbReference type="GO" id="GO:0006261">
    <property type="term" value="P:DNA-templated DNA replication"/>
    <property type="evidence" value="ECO:0007669"/>
    <property type="project" value="TreeGrafter"/>
</dbReference>
<organism evidence="4 5">
    <name type="scientific">Pleionea mediterranea</name>
    <dbReference type="NCBI Taxonomy" id="523701"/>
    <lineage>
        <taxon>Bacteria</taxon>
        <taxon>Pseudomonadati</taxon>
        <taxon>Pseudomonadota</taxon>
        <taxon>Gammaproteobacteria</taxon>
        <taxon>Oceanospirillales</taxon>
        <taxon>Pleioneaceae</taxon>
        <taxon>Pleionea</taxon>
    </lineage>
</organism>
<gene>
    <name evidence="4" type="ORF">C8D97_108181</name>
</gene>
<dbReference type="InterPro" id="IPR027417">
    <property type="entry name" value="P-loop_NTPase"/>
</dbReference>
<evidence type="ECO:0000313" key="5">
    <source>
        <dbReference type="Proteomes" id="UP000245790"/>
    </source>
</evidence>
<dbReference type="GO" id="GO:0008408">
    <property type="term" value="F:3'-5' exonuclease activity"/>
    <property type="evidence" value="ECO:0007669"/>
    <property type="project" value="InterPro"/>
</dbReference>
<keyword evidence="2" id="KW-0239">DNA-directed DNA polymerase</keyword>
<evidence type="ECO:0000256" key="1">
    <source>
        <dbReference type="ARBA" id="ARBA00012417"/>
    </source>
</evidence>
<comment type="catalytic activity">
    <reaction evidence="3">
        <text>DNA(n) + a 2'-deoxyribonucleoside 5'-triphosphate = DNA(n+1) + diphosphate</text>
        <dbReference type="Rhea" id="RHEA:22508"/>
        <dbReference type="Rhea" id="RHEA-COMP:17339"/>
        <dbReference type="Rhea" id="RHEA-COMP:17340"/>
        <dbReference type="ChEBI" id="CHEBI:33019"/>
        <dbReference type="ChEBI" id="CHEBI:61560"/>
        <dbReference type="ChEBI" id="CHEBI:173112"/>
        <dbReference type="EC" id="2.7.7.7"/>
    </reaction>
</comment>
<evidence type="ECO:0000256" key="2">
    <source>
        <dbReference type="ARBA" id="ARBA00022932"/>
    </source>
</evidence>
<dbReference type="EC" id="2.7.7.7" evidence="1"/>
<dbReference type="InterPro" id="IPR050238">
    <property type="entry name" value="DNA_Rep/Repair_Clamp_Loader"/>
</dbReference>
<dbReference type="Proteomes" id="UP000245790">
    <property type="component" value="Unassembled WGS sequence"/>
</dbReference>
<comment type="caution">
    <text evidence="4">The sequence shown here is derived from an EMBL/GenBank/DDBJ whole genome shotgun (WGS) entry which is preliminary data.</text>
</comment>
<dbReference type="Gene3D" id="3.40.50.300">
    <property type="entry name" value="P-loop containing nucleotide triphosphate hydrolases"/>
    <property type="match status" value="1"/>
</dbReference>
<dbReference type="GO" id="GO:0009360">
    <property type="term" value="C:DNA polymerase III complex"/>
    <property type="evidence" value="ECO:0007669"/>
    <property type="project" value="TreeGrafter"/>
</dbReference>
<dbReference type="PANTHER" id="PTHR11669:SF8">
    <property type="entry name" value="DNA POLYMERASE III SUBUNIT DELTA"/>
    <property type="match status" value="1"/>
</dbReference>
<dbReference type="GO" id="GO:0003887">
    <property type="term" value="F:DNA-directed DNA polymerase activity"/>
    <property type="evidence" value="ECO:0007669"/>
    <property type="project" value="UniProtKB-KW"/>
</dbReference>
<dbReference type="PANTHER" id="PTHR11669">
    <property type="entry name" value="REPLICATION FACTOR C / DNA POLYMERASE III GAMMA-TAU SUBUNIT"/>
    <property type="match status" value="1"/>
</dbReference>
<name>A0A316FK07_9GAMM</name>
<evidence type="ECO:0000313" key="4">
    <source>
        <dbReference type="EMBL" id="PWK49271.1"/>
    </source>
</evidence>